<evidence type="ECO:0000313" key="1">
    <source>
        <dbReference type="EMBL" id="RMN06276.1"/>
    </source>
</evidence>
<comment type="caution">
    <text evidence="1">The sequence shown here is derived from an EMBL/GenBank/DDBJ whole genome shotgun (WGS) entry which is preliminary data.</text>
</comment>
<dbReference type="RefSeq" id="WP_044423179.1">
    <property type="nucleotide sequence ID" value="NZ_LJPZ01000356.1"/>
</dbReference>
<sequence length="305" mass="33370">MTSAPPKWTTAELAEDASNSASLFRAERLAVTDSWETHYKKARAKFEQLFNKLSDLNPIGITDDNLAEAYGLGLGEALRYLAGPPISDDDLQVIADVNSIAPGVLKKDAAALRKVFGVIERVIDPHRFPWMEAGVAPTDQQREAALLASSVLLAAQRIATERRNEGKDTQETKVKDYLRSLGFEEAPTVAINTIVKGPQAMQFCAECQLGERKADVVVRLHDTRLMAIECKVSNSATNSVKRLNNDAAVKAEYWLKQFGTAQVVPAAGLAGVFKVLNLEQAQSRGLSLFWSHDLDKLGAFIDSTK</sequence>
<protein>
    <submittedName>
        <fullName evidence="1">Type II restriction enzyme XamI</fullName>
    </submittedName>
</protein>
<name>A0A0P9NLE0_9PSED</name>
<dbReference type="GO" id="GO:0009307">
    <property type="term" value="P:DNA restriction-modification system"/>
    <property type="evidence" value="ECO:0007669"/>
    <property type="project" value="InterPro"/>
</dbReference>
<dbReference type="GO" id="GO:0003677">
    <property type="term" value="F:DNA binding"/>
    <property type="evidence" value="ECO:0007669"/>
    <property type="project" value="InterPro"/>
</dbReference>
<proteinExistence type="predicted"/>
<dbReference type="InterPro" id="IPR019072">
    <property type="entry name" value="Restrct_endonuc_II_XamI"/>
</dbReference>
<accession>A0A0P9NLE0</accession>
<reference evidence="1 2" key="1">
    <citation type="submission" date="2018-08" db="EMBL/GenBank/DDBJ databases">
        <title>Recombination of ecologically and evolutionarily significant loci maintains genetic cohesion in the Pseudomonas syringae species complex.</title>
        <authorList>
            <person name="Dillon M."/>
            <person name="Thakur S."/>
            <person name="Almeida R.N.D."/>
            <person name="Weir B.S."/>
            <person name="Guttman D.S."/>
        </authorList>
    </citation>
    <scope>NUCLEOTIDE SEQUENCE [LARGE SCALE GENOMIC DNA]</scope>
    <source>
        <strain evidence="1 2">ICMP 12341</strain>
    </source>
</reference>
<gene>
    <name evidence="1" type="ORF">ALQ65_02691</name>
</gene>
<organism evidence="1 2">
    <name type="scientific">Pseudomonas syringae pv. coriandricola</name>
    <dbReference type="NCBI Taxonomy" id="264453"/>
    <lineage>
        <taxon>Bacteria</taxon>
        <taxon>Pseudomonadati</taxon>
        <taxon>Pseudomonadota</taxon>
        <taxon>Gammaproteobacteria</taxon>
        <taxon>Pseudomonadales</taxon>
        <taxon>Pseudomonadaceae</taxon>
        <taxon>Pseudomonas</taxon>
    </lineage>
</organism>
<evidence type="ECO:0000313" key="2">
    <source>
        <dbReference type="Proteomes" id="UP000271468"/>
    </source>
</evidence>
<dbReference type="AlphaFoldDB" id="A0A0P9NLE0"/>
<dbReference type="Proteomes" id="UP000271468">
    <property type="component" value="Unassembled WGS sequence"/>
</dbReference>
<dbReference type="EMBL" id="RBOV01000425">
    <property type="protein sequence ID" value="RMN06276.1"/>
    <property type="molecule type" value="Genomic_DNA"/>
</dbReference>
<dbReference type="Pfam" id="PF09572">
    <property type="entry name" value="RE_XamI"/>
    <property type="match status" value="1"/>
</dbReference>
<dbReference type="GO" id="GO:0009036">
    <property type="term" value="F:type II site-specific deoxyribonuclease activity"/>
    <property type="evidence" value="ECO:0007669"/>
    <property type="project" value="InterPro"/>
</dbReference>